<dbReference type="Pfam" id="PF01118">
    <property type="entry name" value="Semialdhyde_dh"/>
    <property type="match status" value="1"/>
</dbReference>
<evidence type="ECO:0000256" key="1">
    <source>
        <dbReference type="ARBA" id="ARBA00004173"/>
    </source>
</evidence>
<evidence type="ECO:0000256" key="13">
    <source>
        <dbReference type="ARBA" id="ARBA00022946"/>
    </source>
</evidence>
<dbReference type="InterPro" id="IPR004662">
    <property type="entry name" value="AcgluKinase_fam"/>
</dbReference>
<gene>
    <name evidence="20" type="ORF">HANVADRAFT_53511</name>
</gene>
<dbReference type="Gene3D" id="3.40.1160.10">
    <property type="entry name" value="Acetylglutamate kinase-like"/>
    <property type="match status" value="1"/>
</dbReference>
<dbReference type="SMART" id="SM00859">
    <property type="entry name" value="Semialdhyde_dh"/>
    <property type="match status" value="1"/>
</dbReference>
<dbReference type="PANTHER" id="PTHR23342">
    <property type="entry name" value="N-ACETYLGLUTAMATE SYNTHASE"/>
    <property type="match status" value="1"/>
</dbReference>
<dbReference type="CDD" id="cd04263">
    <property type="entry name" value="DUF619-NAGK-FABP"/>
    <property type="match status" value="1"/>
</dbReference>
<reference evidence="21" key="1">
    <citation type="journal article" date="2016" name="Proc. Natl. Acad. Sci. U.S.A.">
        <title>Comparative genomics of biotechnologically important yeasts.</title>
        <authorList>
            <person name="Riley R."/>
            <person name="Haridas S."/>
            <person name="Wolfe K.H."/>
            <person name="Lopes M.R."/>
            <person name="Hittinger C.T."/>
            <person name="Goeker M."/>
            <person name="Salamov A.A."/>
            <person name="Wisecaver J.H."/>
            <person name="Long T.M."/>
            <person name="Calvey C.H."/>
            <person name="Aerts A.L."/>
            <person name="Barry K.W."/>
            <person name="Choi C."/>
            <person name="Clum A."/>
            <person name="Coughlan A.Y."/>
            <person name="Deshpande S."/>
            <person name="Douglass A.P."/>
            <person name="Hanson S.J."/>
            <person name="Klenk H.-P."/>
            <person name="LaButti K.M."/>
            <person name="Lapidus A."/>
            <person name="Lindquist E.A."/>
            <person name="Lipzen A.M."/>
            <person name="Meier-Kolthoff J.P."/>
            <person name="Ohm R.A."/>
            <person name="Otillar R.P."/>
            <person name="Pangilinan J.L."/>
            <person name="Peng Y."/>
            <person name="Rokas A."/>
            <person name="Rosa C.A."/>
            <person name="Scheuner C."/>
            <person name="Sibirny A.A."/>
            <person name="Slot J.C."/>
            <person name="Stielow J.B."/>
            <person name="Sun H."/>
            <person name="Kurtzman C.P."/>
            <person name="Blackwell M."/>
            <person name="Grigoriev I.V."/>
            <person name="Jeffries T.W."/>
        </authorList>
    </citation>
    <scope>NUCLEOTIDE SEQUENCE [LARGE SCALE GENOMIC DNA]</scope>
    <source>
        <strain evidence="21">NRRL Y-1626</strain>
    </source>
</reference>
<dbReference type="PANTHER" id="PTHR23342:SF0">
    <property type="entry name" value="N-ACETYLGLUTAMATE SYNTHASE, MITOCHONDRIAL"/>
    <property type="match status" value="1"/>
</dbReference>
<dbReference type="SUPFAM" id="SSF51735">
    <property type="entry name" value="NAD(P)-binding Rossmann-fold domains"/>
    <property type="match status" value="1"/>
</dbReference>
<dbReference type="NCBIfam" id="TIGR01850">
    <property type="entry name" value="argC"/>
    <property type="match status" value="1"/>
</dbReference>
<keyword evidence="7 17" id="KW-0028">Amino-acid biosynthesis</keyword>
<dbReference type="InterPro" id="IPR036393">
    <property type="entry name" value="AceGlu_kinase-like_sf"/>
</dbReference>
<evidence type="ECO:0000256" key="7">
    <source>
        <dbReference type="ARBA" id="ARBA00022605"/>
    </source>
</evidence>
<dbReference type="HAMAP" id="MF_00150">
    <property type="entry name" value="ArgC_type1"/>
    <property type="match status" value="1"/>
</dbReference>
<evidence type="ECO:0000259" key="19">
    <source>
        <dbReference type="PROSITE" id="PS51731"/>
    </source>
</evidence>
<evidence type="ECO:0000256" key="15">
    <source>
        <dbReference type="ARBA" id="ARBA00023128"/>
    </source>
</evidence>
<dbReference type="Pfam" id="PF00696">
    <property type="entry name" value="AA_kinase"/>
    <property type="match status" value="1"/>
</dbReference>
<comment type="pathway">
    <text evidence="3 17">Amino-acid biosynthesis; L-arginine biosynthesis; N(2)-acetyl-L-ornithine from L-glutamate: step 3/4.</text>
</comment>
<comment type="similarity">
    <text evidence="4 17">In the N-terminal section; belongs to the acetylglutamate kinase family.</text>
</comment>
<sequence length="851" mass="94501">MLSTKASSLKSTFKGVKITTKLLFLNSKKFNSTSNNNNSNGTFGTRSTVIQLLNNIGSKREVEQYLRYFSSVQQQQFAIIKVGGAIISDTLPELASCLAFLYHVGLYPIVLHGTGPQVNARLEEKNVEPDYIDGIRITDDKTMAVVRQCFLEQNLKLVTALEQLGVRARPIINGVFQADYLDKDKYKLVGSIKKVFKDPIEASIKAGCLPILTSLAETESGQMLNVNADVAAGELARVFEPLKIVYLNEKGGIINGDTKKVVSVINLDEEYDELLKQSWFKYGTKLKIKEIKELLDFLPRSSSVAIINVFDLQKELFTDSGAGTLVRRGYKLIERSSLKEFGSSLDFLREALSKDASTTESVTSYLTSLNEREFKIFSNEPNDVLAIVLTDENVPKLDKFLCTQQGWLNKVTDNVFTLLKKNYNKLQWVVDEKDANIAFHYAQSEGSYLKDGKILFWYGVDDLNTVTSLITNFVETLDKTPFAFKSGTNIGTNSFATSKRQYSTVVRSEPKNVGEFSKDIKKVALIGARGYTGKNLIDLVNNHPYLEIAHVSSRELAGTPLKGYTKSDITYENLSLDDISKLESENKVDIWVMALPNKVCIPFVEAIEKVNNCINSKIIDLSADFRFVNENDWKYGLPELTDRSLIQKAKKISNPGCYATGSQLSIAPLNDLVAGLPVVFGVSGYSGAGTKPSPKNDVENLNNNLIPYALTDHIHEREISKRLGQQVAFIPHVGQWFQGISLTVSIPLKNKENSQYTSESIAQIYKDFFKNEPLIKVLNVGQEVTVKNIGGYHGVVIGGFKVNAAGDRVVVTTMIDNLLKGAATQCLQNINLALGYSEYEGIPKDKIVPEL</sequence>
<evidence type="ECO:0000256" key="3">
    <source>
        <dbReference type="ARBA" id="ARBA00004862"/>
    </source>
</evidence>
<evidence type="ECO:0000313" key="20">
    <source>
        <dbReference type="EMBL" id="OBA25983.1"/>
    </source>
</evidence>
<dbReference type="FunFam" id="3.40.630.30:FF:000029">
    <property type="entry name" value="Bifunctional acetylglutamate kinase/N-acetyl-gamma-glutamyl-phosphate reductase"/>
    <property type="match status" value="1"/>
</dbReference>
<dbReference type="InterPro" id="IPR000706">
    <property type="entry name" value="AGPR_type-1"/>
</dbReference>
<dbReference type="CDD" id="cd24149">
    <property type="entry name" value="AGPR_N_ARG5_6_like"/>
    <property type="match status" value="1"/>
</dbReference>
<feature type="active site" evidence="18">
    <location>
        <position position="657"/>
    </location>
</feature>
<dbReference type="InterPro" id="IPR000534">
    <property type="entry name" value="Semialdehyde_DH_NAD-bd"/>
</dbReference>
<accession>A0A1B7TB87</accession>
<comment type="pathway">
    <text evidence="2 17">Amino-acid biosynthesis; L-arginine biosynthesis; N(2)-acetyl-L-ornithine from L-glutamate: step 2/4.</text>
</comment>
<dbReference type="PROSITE" id="PS01224">
    <property type="entry name" value="ARGC"/>
    <property type="match status" value="1"/>
</dbReference>
<keyword evidence="16 17" id="KW-0511">Multifunctional enzyme</keyword>
<proteinExistence type="inferred from homology"/>
<dbReference type="CDD" id="cd23936">
    <property type="entry name" value="AGPR_C_ARG5_6_like"/>
    <property type="match status" value="1"/>
</dbReference>
<dbReference type="NCBIfam" id="TIGR00761">
    <property type="entry name" value="argB"/>
    <property type="match status" value="1"/>
</dbReference>
<dbReference type="SUPFAM" id="SSF55347">
    <property type="entry name" value="Glyceraldehyde-3-phosphate dehydrogenase-like, C-terminal domain"/>
    <property type="match status" value="1"/>
</dbReference>
<evidence type="ECO:0000256" key="4">
    <source>
        <dbReference type="ARBA" id="ARBA00006830"/>
    </source>
</evidence>
<evidence type="ECO:0000313" key="21">
    <source>
        <dbReference type="Proteomes" id="UP000092321"/>
    </source>
</evidence>
<dbReference type="GO" id="GO:0003991">
    <property type="term" value="F:acetylglutamate kinase activity"/>
    <property type="evidence" value="ECO:0007669"/>
    <property type="project" value="InterPro"/>
</dbReference>
<keyword evidence="9 17" id="KW-0547">Nucleotide-binding</keyword>
<keyword evidence="21" id="KW-1185">Reference proteome</keyword>
<dbReference type="OrthoDB" id="438291at2759"/>
<dbReference type="Pfam" id="PF04768">
    <property type="entry name" value="NAT"/>
    <property type="match status" value="1"/>
</dbReference>
<dbReference type="AlphaFoldDB" id="A0A1B7TB87"/>
<evidence type="ECO:0000256" key="11">
    <source>
        <dbReference type="ARBA" id="ARBA00022840"/>
    </source>
</evidence>
<feature type="domain" description="N-acetyltransferase" evidence="19">
    <location>
        <begin position="332"/>
        <end position="481"/>
    </location>
</feature>
<protein>
    <submittedName>
        <fullName evidence="20">Bifunctional acetylglutamate kinase/N-acetyl-gamma-glutamyl-phosphate reductase</fullName>
    </submittedName>
</protein>
<dbReference type="Gene3D" id="3.40.50.720">
    <property type="entry name" value="NAD(P)-binding Rossmann-like Domain"/>
    <property type="match status" value="1"/>
</dbReference>
<evidence type="ECO:0000256" key="5">
    <source>
        <dbReference type="ARBA" id="ARBA00007239"/>
    </source>
</evidence>
<dbReference type="PIRSF" id="PIRSF036440">
    <property type="entry name" value="ARG5-6"/>
    <property type="match status" value="1"/>
</dbReference>
<evidence type="ECO:0000256" key="10">
    <source>
        <dbReference type="ARBA" id="ARBA00022777"/>
    </source>
</evidence>
<keyword evidence="11 17" id="KW-0067">ATP-binding</keyword>
<evidence type="ECO:0000256" key="8">
    <source>
        <dbReference type="ARBA" id="ARBA00022679"/>
    </source>
</evidence>
<evidence type="ECO:0000256" key="18">
    <source>
        <dbReference type="PROSITE-ProRule" id="PRU10010"/>
    </source>
</evidence>
<keyword evidence="13" id="KW-0809">Transit peptide</keyword>
<organism evidence="20 21">
    <name type="scientific">Hanseniaspora valbyensis NRRL Y-1626</name>
    <dbReference type="NCBI Taxonomy" id="766949"/>
    <lineage>
        <taxon>Eukaryota</taxon>
        <taxon>Fungi</taxon>
        <taxon>Dikarya</taxon>
        <taxon>Ascomycota</taxon>
        <taxon>Saccharomycotina</taxon>
        <taxon>Saccharomycetes</taxon>
        <taxon>Saccharomycodales</taxon>
        <taxon>Saccharomycodaceae</taxon>
        <taxon>Hanseniaspora</taxon>
    </lineage>
</organism>
<comment type="subcellular location">
    <subcellularLocation>
        <location evidence="1 17">Mitochondrion</location>
    </subcellularLocation>
</comment>
<dbReference type="GO" id="GO:0051287">
    <property type="term" value="F:NAD binding"/>
    <property type="evidence" value="ECO:0007669"/>
    <property type="project" value="UniProtKB-UniRule"/>
</dbReference>
<evidence type="ECO:0000256" key="17">
    <source>
        <dbReference type="PIRNR" id="PIRNR036440"/>
    </source>
</evidence>
<dbReference type="GO" id="GO:0006526">
    <property type="term" value="P:L-arginine biosynthetic process"/>
    <property type="evidence" value="ECO:0007669"/>
    <property type="project" value="UniProtKB-UniRule"/>
</dbReference>
<dbReference type="Gene3D" id="3.40.630.30">
    <property type="match status" value="1"/>
</dbReference>
<dbReference type="SUPFAM" id="SSF53633">
    <property type="entry name" value="Carbamate kinase-like"/>
    <property type="match status" value="1"/>
</dbReference>
<evidence type="ECO:0000256" key="16">
    <source>
        <dbReference type="ARBA" id="ARBA00023268"/>
    </source>
</evidence>
<dbReference type="Pfam" id="PF22698">
    <property type="entry name" value="Semialdhyde_dhC_1"/>
    <property type="match status" value="1"/>
</dbReference>
<dbReference type="InterPro" id="IPR011241">
    <property type="entry name" value="NAGK/NAGSA"/>
</dbReference>
<keyword evidence="15 17" id="KW-0496">Mitochondrion</keyword>
<dbReference type="InterPro" id="IPR041734">
    <property type="entry name" value="NAGK-fArgBP"/>
</dbReference>
<keyword evidence="12 17" id="KW-0521">NADP</keyword>
<dbReference type="Gene3D" id="3.30.360.10">
    <property type="entry name" value="Dihydrodipicolinate Reductase, domain 2"/>
    <property type="match status" value="1"/>
</dbReference>
<dbReference type="InterPro" id="IPR058924">
    <property type="entry name" value="AGPR_dimerisation_dom"/>
</dbReference>
<name>A0A1B7TB87_9ASCO</name>
<evidence type="ECO:0000256" key="9">
    <source>
        <dbReference type="ARBA" id="ARBA00022741"/>
    </source>
</evidence>
<comment type="similarity">
    <text evidence="5 17">In the C-terminal section; belongs to the NAGSA dehydrogenase family.</text>
</comment>
<keyword evidence="10 17" id="KW-0418">Kinase</keyword>
<evidence type="ECO:0000256" key="6">
    <source>
        <dbReference type="ARBA" id="ARBA00022571"/>
    </source>
</evidence>
<dbReference type="GO" id="GO:0005759">
    <property type="term" value="C:mitochondrial matrix"/>
    <property type="evidence" value="ECO:0007669"/>
    <property type="project" value="TreeGrafter"/>
</dbReference>
<evidence type="ECO:0000256" key="14">
    <source>
        <dbReference type="ARBA" id="ARBA00023002"/>
    </source>
</evidence>
<dbReference type="InterPro" id="IPR023013">
    <property type="entry name" value="AGPR_AS"/>
</dbReference>
<dbReference type="InterPro" id="IPR036291">
    <property type="entry name" value="NAD(P)-bd_dom_sf"/>
</dbReference>
<evidence type="ECO:0000256" key="12">
    <source>
        <dbReference type="ARBA" id="ARBA00022857"/>
    </source>
</evidence>
<dbReference type="UniPathway" id="UPA00068">
    <property type="reaction ID" value="UER00107"/>
</dbReference>
<dbReference type="Proteomes" id="UP000092321">
    <property type="component" value="Unassembled WGS sequence"/>
</dbReference>
<keyword evidence="14 17" id="KW-0560">Oxidoreductase</keyword>
<dbReference type="GO" id="GO:0070401">
    <property type="term" value="F:NADP+ binding"/>
    <property type="evidence" value="ECO:0007669"/>
    <property type="project" value="InterPro"/>
</dbReference>
<dbReference type="EMBL" id="LXPE01000029">
    <property type="protein sequence ID" value="OBA25983.1"/>
    <property type="molecule type" value="Genomic_DNA"/>
</dbReference>
<dbReference type="InterPro" id="IPR001048">
    <property type="entry name" value="Asp/Glu/Uridylate_kinase"/>
</dbReference>
<dbReference type="CDD" id="cd04252">
    <property type="entry name" value="AAK_NAGK-fArgBP"/>
    <property type="match status" value="1"/>
</dbReference>
<dbReference type="GO" id="GO:0003942">
    <property type="term" value="F:N-acetyl-gamma-glutamyl-phosphate reductase activity"/>
    <property type="evidence" value="ECO:0007669"/>
    <property type="project" value="UniProtKB-UniRule"/>
</dbReference>
<evidence type="ECO:0000256" key="2">
    <source>
        <dbReference type="ARBA" id="ARBA00004828"/>
    </source>
</evidence>
<keyword evidence="6 17" id="KW-0055">Arginine biosynthesis</keyword>
<keyword evidence="8 17" id="KW-0808">Transferase</keyword>
<dbReference type="GO" id="GO:0005524">
    <property type="term" value="F:ATP binding"/>
    <property type="evidence" value="ECO:0007669"/>
    <property type="project" value="UniProtKB-UniRule"/>
</dbReference>
<dbReference type="PROSITE" id="PS51731">
    <property type="entry name" value="GNAT_NAGS"/>
    <property type="match status" value="1"/>
</dbReference>
<comment type="caution">
    <text evidence="20">The sequence shown here is derived from an EMBL/GenBank/DDBJ whole genome shotgun (WGS) entry which is preliminary data.</text>
</comment>
<dbReference type="FunFam" id="3.40.1160.10:FF:000011">
    <property type="entry name" value="N-acetyl-gamma-glutamyl-phosphate reductase, variant"/>
    <property type="match status" value="1"/>
</dbReference>
<dbReference type="InterPro" id="IPR006855">
    <property type="entry name" value="Vertebrate-like_GNAT_dom"/>
</dbReference>